<proteinExistence type="predicted"/>
<evidence type="ECO:0000313" key="3">
    <source>
        <dbReference type="Proteomes" id="UP001243846"/>
    </source>
</evidence>
<feature type="signal peptide" evidence="1">
    <location>
        <begin position="1"/>
        <end position="21"/>
    </location>
</feature>
<reference evidence="3" key="1">
    <citation type="journal article" date="2019" name="Int. J. Syst. Evol. Microbiol.">
        <title>The Global Catalogue of Microorganisms (GCM) 10K type strain sequencing project: providing services to taxonomists for standard genome sequencing and annotation.</title>
        <authorList>
            <consortium name="The Broad Institute Genomics Platform"/>
            <consortium name="The Broad Institute Genome Sequencing Center for Infectious Disease"/>
            <person name="Wu L."/>
            <person name="Ma J."/>
        </authorList>
    </citation>
    <scope>NUCLEOTIDE SEQUENCE [LARGE SCALE GENOMIC DNA]</scope>
    <source>
        <strain evidence="3">CECT 8482</strain>
    </source>
</reference>
<dbReference type="EMBL" id="JAUFRC010000001">
    <property type="protein sequence ID" value="MDN3711514.1"/>
    <property type="molecule type" value="Genomic_DNA"/>
</dbReference>
<comment type="caution">
    <text evidence="2">The sequence shown here is derived from an EMBL/GenBank/DDBJ whole genome shotgun (WGS) entry which is preliminary data.</text>
</comment>
<protein>
    <recommendedName>
        <fullName evidence="4">Cytochrome c</fullName>
    </recommendedName>
</protein>
<sequence>MSFRSLTCVAILMAAAGLAQAQGSDLDAVKVLTSVQFDLPVSDEMLPDAGVGTDEINYTCLACHSADQVFYQPYVAREQWAETVERMETAYKAVIDPDDKEKILDYLTAFRGLK</sequence>
<evidence type="ECO:0000313" key="2">
    <source>
        <dbReference type="EMBL" id="MDN3711514.1"/>
    </source>
</evidence>
<accession>A0ABT8D3Y7</accession>
<name>A0ABT8D3Y7_9RHOB</name>
<gene>
    <name evidence="2" type="ORF">QWZ10_06230</name>
</gene>
<keyword evidence="1" id="KW-0732">Signal</keyword>
<evidence type="ECO:0000256" key="1">
    <source>
        <dbReference type="SAM" id="SignalP"/>
    </source>
</evidence>
<evidence type="ECO:0008006" key="4">
    <source>
        <dbReference type="Google" id="ProtNLM"/>
    </source>
</evidence>
<dbReference type="Gene3D" id="1.10.760.10">
    <property type="entry name" value="Cytochrome c-like domain"/>
    <property type="match status" value="1"/>
</dbReference>
<keyword evidence="3" id="KW-1185">Reference proteome</keyword>
<dbReference type="SUPFAM" id="SSF46626">
    <property type="entry name" value="Cytochrome c"/>
    <property type="match status" value="1"/>
</dbReference>
<organism evidence="2 3">
    <name type="scientific">Paracoccus cavernae</name>
    <dbReference type="NCBI Taxonomy" id="1571207"/>
    <lineage>
        <taxon>Bacteria</taxon>
        <taxon>Pseudomonadati</taxon>
        <taxon>Pseudomonadota</taxon>
        <taxon>Alphaproteobacteria</taxon>
        <taxon>Rhodobacterales</taxon>
        <taxon>Paracoccaceae</taxon>
        <taxon>Paracoccus</taxon>
    </lineage>
</organism>
<dbReference type="Proteomes" id="UP001243846">
    <property type="component" value="Unassembled WGS sequence"/>
</dbReference>
<dbReference type="RefSeq" id="WP_377686971.1">
    <property type="nucleotide sequence ID" value="NZ_JBHMDZ010000040.1"/>
</dbReference>
<dbReference type="InterPro" id="IPR036909">
    <property type="entry name" value="Cyt_c-like_dom_sf"/>
</dbReference>
<feature type="chain" id="PRO_5047177949" description="Cytochrome c" evidence="1">
    <location>
        <begin position="22"/>
        <end position="114"/>
    </location>
</feature>